<dbReference type="PANTHER" id="PTHR44520:SF2">
    <property type="entry name" value="RESPONSE REGULATOR RCP1"/>
    <property type="match status" value="1"/>
</dbReference>
<dbReference type="OrthoDB" id="958605at2"/>
<dbReference type="PROSITE" id="PS50110">
    <property type="entry name" value="RESPONSE_REGULATORY"/>
    <property type="match status" value="1"/>
</dbReference>
<feature type="domain" description="Response regulatory" evidence="2">
    <location>
        <begin position="35"/>
        <end position="161"/>
    </location>
</feature>
<proteinExistence type="predicted"/>
<dbReference type="Proteomes" id="UP000239590">
    <property type="component" value="Unassembled WGS sequence"/>
</dbReference>
<evidence type="ECO:0000256" key="1">
    <source>
        <dbReference type="PROSITE-ProRule" id="PRU00169"/>
    </source>
</evidence>
<reference evidence="4" key="1">
    <citation type="submission" date="2018-02" db="EMBL/GenBank/DDBJ databases">
        <title>Genome sequencing of Solimonas sp. HR-BB.</title>
        <authorList>
            <person name="Lee Y."/>
            <person name="Jeon C.O."/>
        </authorList>
    </citation>
    <scope>NUCLEOTIDE SEQUENCE [LARGE SCALE GENOMIC DNA]</scope>
    <source>
        <strain evidence="4">HR-U</strain>
    </source>
</reference>
<gene>
    <name evidence="3" type="ORF">C5O19_19005</name>
</gene>
<dbReference type="InterPro" id="IPR001789">
    <property type="entry name" value="Sig_transdc_resp-reg_receiver"/>
</dbReference>
<dbReference type="GO" id="GO:0000160">
    <property type="term" value="P:phosphorelay signal transduction system"/>
    <property type="evidence" value="ECO:0007669"/>
    <property type="project" value="InterPro"/>
</dbReference>
<dbReference type="AlphaFoldDB" id="A0A2S7IHM7"/>
<dbReference type="EMBL" id="PTRA01000004">
    <property type="protein sequence ID" value="PQA55511.1"/>
    <property type="molecule type" value="Genomic_DNA"/>
</dbReference>
<keyword evidence="1" id="KW-0597">Phosphoprotein</keyword>
<dbReference type="SUPFAM" id="SSF52172">
    <property type="entry name" value="CheY-like"/>
    <property type="match status" value="1"/>
</dbReference>
<dbReference type="SMART" id="SM00448">
    <property type="entry name" value="REC"/>
    <property type="match status" value="1"/>
</dbReference>
<protein>
    <submittedName>
        <fullName evidence="3">Response regulator</fullName>
    </submittedName>
</protein>
<keyword evidence="4" id="KW-1185">Reference proteome</keyword>
<evidence type="ECO:0000313" key="4">
    <source>
        <dbReference type="Proteomes" id="UP000239590"/>
    </source>
</evidence>
<organism evidence="3 4">
    <name type="scientific">Siphonobacter curvatus</name>
    <dbReference type="NCBI Taxonomy" id="2094562"/>
    <lineage>
        <taxon>Bacteria</taxon>
        <taxon>Pseudomonadati</taxon>
        <taxon>Bacteroidota</taxon>
        <taxon>Cytophagia</taxon>
        <taxon>Cytophagales</taxon>
        <taxon>Cytophagaceae</taxon>
        <taxon>Siphonobacter</taxon>
    </lineage>
</organism>
<dbReference type="InterPro" id="IPR011006">
    <property type="entry name" value="CheY-like_superfamily"/>
</dbReference>
<comment type="caution">
    <text evidence="3">The sequence shown here is derived from an EMBL/GenBank/DDBJ whole genome shotgun (WGS) entry which is preliminary data.</text>
</comment>
<dbReference type="Pfam" id="PF00072">
    <property type="entry name" value="Response_reg"/>
    <property type="match status" value="1"/>
</dbReference>
<dbReference type="InterPro" id="IPR052893">
    <property type="entry name" value="TCS_response_regulator"/>
</dbReference>
<name>A0A2S7IHM7_9BACT</name>
<feature type="modified residue" description="4-aspartylphosphate" evidence="1">
    <location>
        <position position="92"/>
    </location>
</feature>
<dbReference type="Gene3D" id="3.40.50.2300">
    <property type="match status" value="1"/>
</dbReference>
<dbReference type="PANTHER" id="PTHR44520">
    <property type="entry name" value="RESPONSE REGULATOR RCP1-RELATED"/>
    <property type="match status" value="1"/>
</dbReference>
<accession>A0A2S7IHM7</accession>
<evidence type="ECO:0000259" key="2">
    <source>
        <dbReference type="PROSITE" id="PS50110"/>
    </source>
</evidence>
<evidence type="ECO:0000313" key="3">
    <source>
        <dbReference type="EMBL" id="PQA55511.1"/>
    </source>
</evidence>
<sequence>MRCNLLIFIFEPLTIQSLKTMQIESLHFHNYHEASLLVIEDNPDHWTIMQAALKVSLPEIEVAWAQNKTQALTYLITRSLLKKPFPKLILLDLYLPDRETGWQLLQELKNPENHYDHVPVVALSNSKDCTDVKKTYAFGAASYIVKPQRYQDWITYLKQMSSYWWDQTALPYSEETDTSAFA</sequence>